<gene>
    <name evidence="9" type="ORF">SAMN05660199_00426</name>
</gene>
<evidence type="ECO:0000259" key="8">
    <source>
        <dbReference type="Pfam" id="PF04138"/>
    </source>
</evidence>
<proteinExistence type="inferred from homology"/>
<dbReference type="InterPro" id="IPR007267">
    <property type="entry name" value="GtrA_DPMS_TM"/>
</dbReference>
<keyword evidence="9" id="KW-0808">Transferase</keyword>
<dbReference type="OrthoDB" id="9810303at2"/>
<keyword evidence="3 6" id="KW-0812">Transmembrane</keyword>
<dbReference type="InterPro" id="IPR050256">
    <property type="entry name" value="Glycosyltransferase_2"/>
</dbReference>
<evidence type="ECO:0000313" key="9">
    <source>
        <dbReference type="EMBL" id="SDN62067.1"/>
    </source>
</evidence>
<feature type="domain" description="Glycosyltransferase 2-like" evidence="7">
    <location>
        <begin position="18"/>
        <end position="179"/>
    </location>
</feature>
<dbReference type="EMBL" id="FNIR01000001">
    <property type="protein sequence ID" value="SDN62067.1"/>
    <property type="molecule type" value="Genomic_DNA"/>
</dbReference>
<evidence type="ECO:0000256" key="3">
    <source>
        <dbReference type="ARBA" id="ARBA00022692"/>
    </source>
</evidence>
<dbReference type="InterPro" id="IPR029044">
    <property type="entry name" value="Nucleotide-diphossugar_trans"/>
</dbReference>
<organism evidence="9 10">
    <name type="scientific">Klenkia soli</name>
    <dbReference type="NCBI Taxonomy" id="1052260"/>
    <lineage>
        <taxon>Bacteria</taxon>
        <taxon>Bacillati</taxon>
        <taxon>Actinomycetota</taxon>
        <taxon>Actinomycetes</taxon>
        <taxon>Geodermatophilales</taxon>
        <taxon>Geodermatophilaceae</taxon>
        <taxon>Klenkia</taxon>
    </lineage>
</organism>
<evidence type="ECO:0000256" key="5">
    <source>
        <dbReference type="ARBA" id="ARBA00023136"/>
    </source>
</evidence>
<evidence type="ECO:0000256" key="6">
    <source>
        <dbReference type="SAM" id="Phobius"/>
    </source>
</evidence>
<dbReference type="Proteomes" id="UP000199088">
    <property type="component" value="Unassembled WGS sequence"/>
</dbReference>
<evidence type="ECO:0000259" key="7">
    <source>
        <dbReference type="Pfam" id="PF00535"/>
    </source>
</evidence>
<comment type="subcellular location">
    <subcellularLocation>
        <location evidence="1">Membrane</location>
        <topology evidence="1">Multi-pass membrane protein</topology>
    </subcellularLocation>
</comment>
<dbReference type="Pfam" id="PF00535">
    <property type="entry name" value="Glycos_transf_2"/>
    <property type="match status" value="1"/>
</dbReference>
<evidence type="ECO:0000256" key="4">
    <source>
        <dbReference type="ARBA" id="ARBA00022989"/>
    </source>
</evidence>
<dbReference type="PANTHER" id="PTHR48090:SF7">
    <property type="entry name" value="RFBJ PROTEIN"/>
    <property type="match status" value="1"/>
</dbReference>
<dbReference type="GO" id="GO:0016757">
    <property type="term" value="F:glycosyltransferase activity"/>
    <property type="evidence" value="ECO:0007669"/>
    <property type="project" value="UniProtKB-KW"/>
</dbReference>
<dbReference type="GO" id="GO:0000271">
    <property type="term" value="P:polysaccharide biosynthetic process"/>
    <property type="evidence" value="ECO:0007669"/>
    <property type="project" value="InterPro"/>
</dbReference>
<dbReference type="STRING" id="1052260.SAMN05660199_00426"/>
<dbReference type="GO" id="GO:0016020">
    <property type="term" value="C:membrane"/>
    <property type="evidence" value="ECO:0007669"/>
    <property type="project" value="UniProtKB-SubCell"/>
</dbReference>
<evidence type="ECO:0000256" key="1">
    <source>
        <dbReference type="ARBA" id="ARBA00004141"/>
    </source>
</evidence>
<evidence type="ECO:0000256" key="2">
    <source>
        <dbReference type="ARBA" id="ARBA00006739"/>
    </source>
</evidence>
<keyword evidence="4 6" id="KW-1133">Transmembrane helix</keyword>
<protein>
    <submittedName>
        <fullName evidence="9">Dolichol-phosphate mannosyltransferase</fullName>
    </submittedName>
</protein>
<feature type="transmembrane region" description="Helical" evidence="6">
    <location>
        <begin position="247"/>
        <end position="267"/>
    </location>
</feature>
<comment type="similarity">
    <text evidence="2">Belongs to the glycosyltransferase 2 family.</text>
</comment>
<dbReference type="Gene3D" id="3.90.550.10">
    <property type="entry name" value="Spore Coat Polysaccharide Biosynthesis Protein SpsA, Chain A"/>
    <property type="match status" value="1"/>
</dbReference>
<keyword evidence="9" id="KW-0328">Glycosyltransferase</keyword>
<dbReference type="RefSeq" id="WP_091238690.1">
    <property type="nucleotide sequence ID" value="NZ_FNIR01000001.1"/>
</dbReference>
<sequence>MTAAETAADRAVDRVDLSVVVPTYNEAANIAELLVRLDRAVGGATTELVVVDDSTDATADIAEEVAGSLRSQVVVLHRSQPVGGLSGAVVAGLGAARGDRCVVMDGDLQHPPEAVPGLLAALEGVDVSIASRYAAGGEAAGLSGWLRHGVSRATTLVSKAMFPNRLRECTDPMTGFFALDRRAVDLAELRPRGFKILLEILVRRQRSVREVGFTFGERTGGNSKASLRQGLWFAWQLTDLRFGRMSGFAAIGALGAVVNVAIVSLLVWWGAPFLVAAVVAAEATMVGNFLLQERWVFADLVAHADGTRHRFLRSFAFNNVESAIRISIAWWLVEHGVLTSAIATAVTLAVAFVARFVFHALVVYRPRERTAVTG</sequence>
<reference evidence="10" key="1">
    <citation type="submission" date="2016-10" db="EMBL/GenBank/DDBJ databases">
        <authorList>
            <person name="Varghese N."/>
            <person name="Submissions S."/>
        </authorList>
    </citation>
    <scope>NUCLEOTIDE SEQUENCE [LARGE SCALE GENOMIC DNA]</scope>
    <source>
        <strain evidence="10">DSM 45843</strain>
    </source>
</reference>
<accession>A0A1H0CVY2</accession>
<keyword evidence="10" id="KW-1185">Reference proteome</keyword>
<keyword evidence="5 6" id="KW-0472">Membrane</keyword>
<dbReference type="SUPFAM" id="SSF53448">
    <property type="entry name" value="Nucleotide-diphospho-sugar transferases"/>
    <property type="match status" value="1"/>
</dbReference>
<dbReference type="InterPro" id="IPR001173">
    <property type="entry name" value="Glyco_trans_2-like"/>
</dbReference>
<dbReference type="AlphaFoldDB" id="A0A1H0CVY2"/>
<dbReference type="Pfam" id="PF04138">
    <property type="entry name" value="GtrA_DPMS_TM"/>
    <property type="match status" value="1"/>
</dbReference>
<feature type="transmembrane region" description="Helical" evidence="6">
    <location>
        <begin position="273"/>
        <end position="291"/>
    </location>
</feature>
<evidence type="ECO:0000313" key="10">
    <source>
        <dbReference type="Proteomes" id="UP000199088"/>
    </source>
</evidence>
<name>A0A1H0CVY2_9ACTN</name>
<dbReference type="PANTHER" id="PTHR48090">
    <property type="entry name" value="UNDECAPRENYL-PHOSPHATE 4-DEOXY-4-FORMAMIDO-L-ARABINOSE TRANSFERASE-RELATED"/>
    <property type="match status" value="1"/>
</dbReference>
<feature type="domain" description="GtrA/DPMS transmembrane" evidence="8">
    <location>
        <begin position="248"/>
        <end position="363"/>
    </location>
</feature>
<feature type="transmembrane region" description="Helical" evidence="6">
    <location>
        <begin position="338"/>
        <end position="358"/>
    </location>
</feature>
<feature type="transmembrane region" description="Helical" evidence="6">
    <location>
        <begin position="311"/>
        <end position="332"/>
    </location>
</feature>